<dbReference type="SUPFAM" id="SSF103039">
    <property type="entry name" value="CheC-like"/>
    <property type="match status" value="1"/>
</dbReference>
<dbReference type="SUPFAM" id="SSF101801">
    <property type="entry name" value="Surface presentation of antigens (SPOA)"/>
    <property type="match status" value="1"/>
</dbReference>
<evidence type="ECO:0000256" key="3">
    <source>
        <dbReference type="ARBA" id="ARBA00011049"/>
    </source>
</evidence>
<evidence type="ECO:0000313" key="13">
    <source>
        <dbReference type="EMBL" id="ETW11453.1"/>
    </source>
</evidence>
<comment type="subcellular location">
    <subcellularLocation>
        <location evidence="1">Bacterial flagellum basal body</location>
    </subcellularLocation>
    <subcellularLocation>
        <location evidence="2">Cell inner membrane</location>
        <topology evidence="2">Peripheral membrane protein</topology>
    </subcellularLocation>
</comment>
<gene>
    <name evidence="13" type="primary">fliM</name>
    <name evidence="13" type="ORF">ATO8_17320</name>
</gene>
<evidence type="ECO:0000313" key="14">
    <source>
        <dbReference type="Proteomes" id="UP000019063"/>
    </source>
</evidence>
<evidence type="ECO:0000256" key="11">
    <source>
        <dbReference type="ARBA" id="ARBA00025044"/>
    </source>
</evidence>
<dbReference type="STRING" id="1379903.ATO8_17320"/>
<keyword evidence="8" id="KW-0283">Flagellar rotation</keyword>
<dbReference type="GO" id="GO:0005886">
    <property type="term" value="C:plasma membrane"/>
    <property type="evidence" value="ECO:0007669"/>
    <property type="project" value="UniProtKB-SubCell"/>
</dbReference>
<dbReference type="Proteomes" id="UP000019063">
    <property type="component" value="Unassembled WGS sequence"/>
</dbReference>
<dbReference type="EMBL" id="AQQW01000012">
    <property type="protein sequence ID" value="ETW11453.1"/>
    <property type="molecule type" value="Genomic_DNA"/>
</dbReference>
<dbReference type="RefSeq" id="WP_043846350.1">
    <property type="nucleotide sequence ID" value="NZ_AQQW01000012.1"/>
</dbReference>
<dbReference type="GO" id="GO:0009425">
    <property type="term" value="C:bacterial-type flagellum basal body"/>
    <property type="evidence" value="ECO:0007669"/>
    <property type="project" value="UniProtKB-SubCell"/>
</dbReference>
<evidence type="ECO:0000256" key="2">
    <source>
        <dbReference type="ARBA" id="ARBA00004417"/>
    </source>
</evidence>
<evidence type="ECO:0000256" key="7">
    <source>
        <dbReference type="ARBA" id="ARBA00022519"/>
    </source>
</evidence>
<sequence length="306" mass="33098">MTETVTDRISLEEEIIRVTAENVERLPVLEAIFERHAQGLAAALKAFTGVATDAKIAKIEYVSCGEALTGTDKTWLAMVCEATPWKGPVALALDPNLLFSLLEVLLGGRSSRPIEWTPRGFTSIEKRLATQSCDIVLKELSTAFAPVSAVEFNVSYIESSPQAVMIAPAKAPCARITLDVSCEGRGGAFVFVLPYPALEPVKSKLSDAFMGEHIGQDAAWEARMKRALNGTDVTLSAILRELRLPLSEVLGWKPGQVIDLGIDMESEVTLAARGRTLLRGAVGRRRTGAAAIRITETRFTEDGDLS</sequence>
<dbReference type="InterPro" id="IPR001543">
    <property type="entry name" value="FliN-like_C"/>
</dbReference>
<evidence type="ECO:0000256" key="9">
    <source>
        <dbReference type="ARBA" id="ARBA00023136"/>
    </source>
</evidence>
<dbReference type="InterPro" id="IPR028976">
    <property type="entry name" value="CheC-like_sf"/>
</dbReference>
<dbReference type="CDD" id="cd17908">
    <property type="entry name" value="FliM"/>
    <property type="match status" value="1"/>
</dbReference>
<keyword evidence="7" id="KW-0997">Cell inner membrane</keyword>
<dbReference type="GO" id="GO:0071978">
    <property type="term" value="P:bacterial-type flagellum-dependent swarming motility"/>
    <property type="evidence" value="ECO:0007669"/>
    <property type="project" value="TreeGrafter"/>
</dbReference>
<evidence type="ECO:0000259" key="12">
    <source>
        <dbReference type="Pfam" id="PF01052"/>
    </source>
</evidence>
<dbReference type="Pfam" id="PF01052">
    <property type="entry name" value="FliMN_C"/>
    <property type="match status" value="1"/>
</dbReference>
<dbReference type="eggNOG" id="COG1868">
    <property type="taxonomic scope" value="Bacteria"/>
</dbReference>
<dbReference type="InterPro" id="IPR036429">
    <property type="entry name" value="SpoA-like_sf"/>
</dbReference>
<evidence type="ECO:0000256" key="6">
    <source>
        <dbReference type="ARBA" id="ARBA00022500"/>
    </source>
</evidence>
<keyword evidence="5" id="KW-1003">Cell membrane</keyword>
<keyword evidence="6" id="KW-0145">Chemotaxis</keyword>
<keyword evidence="14" id="KW-1185">Reference proteome</keyword>
<organism evidence="13 14">
    <name type="scientific">Roseivivax marinus</name>
    <dbReference type="NCBI Taxonomy" id="1379903"/>
    <lineage>
        <taxon>Bacteria</taxon>
        <taxon>Pseudomonadati</taxon>
        <taxon>Pseudomonadota</taxon>
        <taxon>Alphaproteobacteria</taxon>
        <taxon>Rhodobacterales</taxon>
        <taxon>Roseobacteraceae</taxon>
        <taxon>Roseivivax</taxon>
    </lineage>
</organism>
<dbReference type="GO" id="GO:0003774">
    <property type="term" value="F:cytoskeletal motor activity"/>
    <property type="evidence" value="ECO:0007669"/>
    <property type="project" value="InterPro"/>
</dbReference>
<comment type="function">
    <text evidence="11">FliM is one of three proteins (FliG, FliN, FliM) that forms the rotor-mounted switch complex (C ring), located at the base of the basal body. This complex interacts with the CheY and CheZ chemotaxis proteins, in addition to contacting components of the motor that determine the direction of flagellar rotation.</text>
</comment>
<evidence type="ECO:0000256" key="5">
    <source>
        <dbReference type="ARBA" id="ARBA00022475"/>
    </source>
</evidence>
<protein>
    <recommendedName>
        <fullName evidence="4">Flagellar motor switch protein FliM</fullName>
    </recommendedName>
</protein>
<evidence type="ECO:0000256" key="4">
    <source>
        <dbReference type="ARBA" id="ARBA00021898"/>
    </source>
</evidence>
<keyword evidence="10" id="KW-0975">Bacterial flagellum</keyword>
<evidence type="ECO:0000256" key="10">
    <source>
        <dbReference type="ARBA" id="ARBA00023143"/>
    </source>
</evidence>
<name>W4HGD9_9RHOB</name>
<evidence type="ECO:0000256" key="8">
    <source>
        <dbReference type="ARBA" id="ARBA00022779"/>
    </source>
</evidence>
<keyword evidence="13" id="KW-0282">Flagellum</keyword>
<proteinExistence type="inferred from homology"/>
<comment type="similarity">
    <text evidence="3">Belongs to the FliM family.</text>
</comment>
<dbReference type="Gene3D" id="3.40.1550.10">
    <property type="entry name" value="CheC-like"/>
    <property type="match status" value="1"/>
</dbReference>
<comment type="caution">
    <text evidence="13">The sequence shown here is derived from an EMBL/GenBank/DDBJ whole genome shotgun (WGS) entry which is preliminary data.</text>
</comment>
<dbReference type="Pfam" id="PF02154">
    <property type="entry name" value="FliM"/>
    <property type="match status" value="1"/>
</dbReference>
<dbReference type="PANTHER" id="PTHR30034">
    <property type="entry name" value="FLAGELLAR MOTOR SWITCH PROTEIN FLIM"/>
    <property type="match status" value="1"/>
</dbReference>
<dbReference type="PANTHER" id="PTHR30034:SF3">
    <property type="entry name" value="FLAGELLAR MOTOR SWITCH PROTEIN FLIM"/>
    <property type="match status" value="1"/>
</dbReference>
<dbReference type="GO" id="GO:0050918">
    <property type="term" value="P:positive chemotaxis"/>
    <property type="evidence" value="ECO:0007669"/>
    <property type="project" value="TreeGrafter"/>
</dbReference>
<reference evidence="13 14" key="1">
    <citation type="journal article" date="2014" name="Antonie Van Leeuwenhoek">
        <title>Roseivivax atlanticus sp. nov., isolated from surface seawater of the Atlantic Ocean.</title>
        <authorList>
            <person name="Li G."/>
            <person name="Lai Q."/>
            <person name="Liu X."/>
            <person name="Sun F."/>
            <person name="Shao Z."/>
        </authorList>
    </citation>
    <scope>NUCLEOTIDE SEQUENCE [LARGE SCALE GENOMIC DNA]</scope>
    <source>
        <strain evidence="13 14">22II-s10s</strain>
    </source>
</reference>
<evidence type="ECO:0000256" key="1">
    <source>
        <dbReference type="ARBA" id="ARBA00004117"/>
    </source>
</evidence>
<dbReference type="AlphaFoldDB" id="W4HGD9"/>
<dbReference type="Gene3D" id="2.30.330.10">
    <property type="entry name" value="SpoA-like"/>
    <property type="match status" value="1"/>
</dbReference>
<keyword evidence="13" id="KW-0966">Cell projection</keyword>
<keyword evidence="9" id="KW-0472">Membrane</keyword>
<accession>W4HGD9</accession>
<dbReference type="PRINTS" id="PR00955">
    <property type="entry name" value="FLGMOTORFLIM"/>
</dbReference>
<feature type="domain" description="Flagellar motor switch protein FliN-like C-terminal" evidence="12">
    <location>
        <begin position="227"/>
        <end position="296"/>
    </location>
</feature>
<keyword evidence="13" id="KW-0969">Cilium</keyword>
<dbReference type="InterPro" id="IPR001689">
    <property type="entry name" value="Flag_FliM"/>
</dbReference>